<dbReference type="AlphaFoldDB" id="A0A0D3I2Z1"/>
<sequence length="57" mass="6373">MLIDKDLGEMPPADRPSERALWVAALLNPGLSVAKTGMVDSMYKLKGGSWPMNTYYW</sequence>
<reference evidence="1" key="2">
    <citation type="submission" date="2024-10" db="UniProtKB">
        <authorList>
            <consortium name="EnsemblProtists"/>
        </authorList>
    </citation>
    <scope>IDENTIFICATION</scope>
</reference>
<dbReference type="Proteomes" id="UP000013827">
    <property type="component" value="Unassembled WGS sequence"/>
</dbReference>
<dbReference type="KEGG" id="ehx:EMIHUDRAFT_220074"/>
<proteinExistence type="predicted"/>
<dbReference type="HOGENOM" id="CLU_3000442_0_0_1"/>
<organism evidence="1 2">
    <name type="scientific">Emiliania huxleyi (strain CCMP1516)</name>
    <dbReference type="NCBI Taxonomy" id="280463"/>
    <lineage>
        <taxon>Eukaryota</taxon>
        <taxon>Haptista</taxon>
        <taxon>Haptophyta</taxon>
        <taxon>Prymnesiophyceae</taxon>
        <taxon>Isochrysidales</taxon>
        <taxon>Noelaerhabdaceae</taxon>
        <taxon>Emiliania</taxon>
    </lineage>
</organism>
<name>A0A0D3I2Z1_EMIH1</name>
<reference evidence="2" key="1">
    <citation type="journal article" date="2013" name="Nature">
        <title>Pan genome of the phytoplankton Emiliania underpins its global distribution.</title>
        <authorList>
            <person name="Read B.A."/>
            <person name="Kegel J."/>
            <person name="Klute M.J."/>
            <person name="Kuo A."/>
            <person name="Lefebvre S.C."/>
            <person name="Maumus F."/>
            <person name="Mayer C."/>
            <person name="Miller J."/>
            <person name="Monier A."/>
            <person name="Salamov A."/>
            <person name="Young J."/>
            <person name="Aguilar M."/>
            <person name="Claverie J.M."/>
            <person name="Frickenhaus S."/>
            <person name="Gonzalez K."/>
            <person name="Herman E.K."/>
            <person name="Lin Y.C."/>
            <person name="Napier J."/>
            <person name="Ogata H."/>
            <person name="Sarno A.F."/>
            <person name="Shmutz J."/>
            <person name="Schroeder D."/>
            <person name="de Vargas C."/>
            <person name="Verret F."/>
            <person name="von Dassow P."/>
            <person name="Valentin K."/>
            <person name="Van de Peer Y."/>
            <person name="Wheeler G."/>
            <person name="Dacks J.B."/>
            <person name="Delwiche C.F."/>
            <person name="Dyhrman S.T."/>
            <person name="Glockner G."/>
            <person name="John U."/>
            <person name="Richards T."/>
            <person name="Worden A.Z."/>
            <person name="Zhang X."/>
            <person name="Grigoriev I.V."/>
            <person name="Allen A.E."/>
            <person name="Bidle K."/>
            <person name="Borodovsky M."/>
            <person name="Bowler C."/>
            <person name="Brownlee C."/>
            <person name="Cock J.M."/>
            <person name="Elias M."/>
            <person name="Gladyshev V.N."/>
            <person name="Groth M."/>
            <person name="Guda C."/>
            <person name="Hadaegh A."/>
            <person name="Iglesias-Rodriguez M.D."/>
            <person name="Jenkins J."/>
            <person name="Jones B.M."/>
            <person name="Lawson T."/>
            <person name="Leese F."/>
            <person name="Lindquist E."/>
            <person name="Lobanov A."/>
            <person name="Lomsadze A."/>
            <person name="Malik S.B."/>
            <person name="Marsh M.E."/>
            <person name="Mackinder L."/>
            <person name="Mock T."/>
            <person name="Mueller-Roeber B."/>
            <person name="Pagarete A."/>
            <person name="Parker M."/>
            <person name="Probert I."/>
            <person name="Quesneville H."/>
            <person name="Raines C."/>
            <person name="Rensing S.A."/>
            <person name="Riano-Pachon D.M."/>
            <person name="Richier S."/>
            <person name="Rokitta S."/>
            <person name="Shiraiwa Y."/>
            <person name="Soanes D.M."/>
            <person name="van der Giezen M."/>
            <person name="Wahlund T.M."/>
            <person name="Williams B."/>
            <person name="Wilson W."/>
            <person name="Wolfe G."/>
            <person name="Wurch L.L."/>
        </authorList>
    </citation>
    <scope>NUCLEOTIDE SEQUENCE</scope>
</reference>
<dbReference type="PaxDb" id="2903-EOD05626"/>
<accession>A0A0D3I2Z1</accession>
<dbReference type="GeneID" id="17251789"/>
<keyword evidence="2" id="KW-1185">Reference proteome</keyword>
<evidence type="ECO:0000313" key="2">
    <source>
        <dbReference type="Proteomes" id="UP000013827"/>
    </source>
</evidence>
<evidence type="ECO:0000313" key="1">
    <source>
        <dbReference type="EnsemblProtists" id="EOD05626"/>
    </source>
</evidence>
<protein>
    <submittedName>
        <fullName evidence="1">Uncharacterized protein</fullName>
    </submittedName>
</protein>
<dbReference type="EnsemblProtists" id="EOD05626">
    <property type="protein sequence ID" value="EOD05626"/>
    <property type="gene ID" value="EMIHUDRAFT_220074"/>
</dbReference>
<dbReference type="RefSeq" id="XP_005758055.1">
    <property type="nucleotide sequence ID" value="XM_005757998.1"/>
</dbReference>